<comment type="caution">
    <text evidence="1">The sequence shown here is derived from an EMBL/GenBank/DDBJ whole genome shotgun (WGS) entry which is preliminary data.</text>
</comment>
<dbReference type="Proteomes" id="UP001140949">
    <property type="component" value="Unassembled WGS sequence"/>
</dbReference>
<protein>
    <submittedName>
        <fullName evidence="1">Uncharacterized protein</fullName>
    </submittedName>
</protein>
<dbReference type="AlphaFoldDB" id="A0AAX6G4Y3"/>
<name>A0AAX6G4Y3_IRIPA</name>
<proteinExistence type="predicted"/>
<evidence type="ECO:0000313" key="1">
    <source>
        <dbReference type="EMBL" id="KAJ6823493.1"/>
    </source>
</evidence>
<organism evidence="1 2">
    <name type="scientific">Iris pallida</name>
    <name type="common">Sweet iris</name>
    <dbReference type="NCBI Taxonomy" id="29817"/>
    <lineage>
        <taxon>Eukaryota</taxon>
        <taxon>Viridiplantae</taxon>
        <taxon>Streptophyta</taxon>
        <taxon>Embryophyta</taxon>
        <taxon>Tracheophyta</taxon>
        <taxon>Spermatophyta</taxon>
        <taxon>Magnoliopsida</taxon>
        <taxon>Liliopsida</taxon>
        <taxon>Asparagales</taxon>
        <taxon>Iridaceae</taxon>
        <taxon>Iridoideae</taxon>
        <taxon>Irideae</taxon>
        <taxon>Iris</taxon>
    </lineage>
</organism>
<sequence length="148" mass="16597">MLNKLPTDDIVQSLGFSLASRCHCCANPSGESVAHLLFLREEAATILRIFHPANGPPTITSLLIASSSDPALAPYRMVELAAVFWVIWKNMNKLDMRDVLSRRGSWSRRSICRFLNGLIVELLQRVLADREKKMCHVSYPCCVCATYS</sequence>
<gene>
    <name evidence="1" type="ORF">M6B38_383360</name>
</gene>
<reference evidence="1" key="1">
    <citation type="journal article" date="2023" name="GigaByte">
        <title>Genome assembly of the bearded iris, Iris pallida Lam.</title>
        <authorList>
            <person name="Bruccoleri R.E."/>
            <person name="Oakeley E.J."/>
            <person name="Faust A.M.E."/>
            <person name="Altorfer M."/>
            <person name="Dessus-Babus S."/>
            <person name="Burckhardt D."/>
            <person name="Oertli M."/>
            <person name="Naumann U."/>
            <person name="Petersen F."/>
            <person name="Wong J."/>
        </authorList>
    </citation>
    <scope>NUCLEOTIDE SEQUENCE</scope>
    <source>
        <strain evidence="1">GSM-AAB239-AS_SAM_17_03QT</strain>
    </source>
</reference>
<dbReference type="EMBL" id="JANAVB010022800">
    <property type="protein sequence ID" value="KAJ6823493.1"/>
    <property type="molecule type" value="Genomic_DNA"/>
</dbReference>
<accession>A0AAX6G4Y3</accession>
<keyword evidence="2" id="KW-1185">Reference proteome</keyword>
<evidence type="ECO:0000313" key="2">
    <source>
        <dbReference type="Proteomes" id="UP001140949"/>
    </source>
</evidence>
<reference evidence="1" key="2">
    <citation type="submission" date="2023-04" db="EMBL/GenBank/DDBJ databases">
        <authorList>
            <person name="Bruccoleri R.E."/>
            <person name="Oakeley E.J."/>
            <person name="Faust A.-M."/>
            <person name="Dessus-Babus S."/>
            <person name="Altorfer M."/>
            <person name="Burckhardt D."/>
            <person name="Oertli M."/>
            <person name="Naumann U."/>
            <person name="Petersen F."/>
            <person name="Wong J."/>
        </authorList>
    </citation>
    <scope>NUCLEOTIDE SEQUENCE</scope>
    <source>
        <strain evidence="1">GSM-AAB239-AS_SAM_17_03QT</strain>
        <tissue evidence="1">Leaf</tissue>
    </source>
</reference>